<protein>
    <submittedName>
        <fullName evidence="7">Uncharacterized protein</fullName>
    </submittedName>
</protein>
<reference evidence="7 8" key="1">
    <citation type="journal article" date="2019" name="Mol. Biol. Evol.">
        <title>Blast fungal genomes show frequent chromosomal changes, gene gains and losses, and effector gene turnover.</title>
        <authorList>
            <person name="Gomez Luciano L.B."/>
            <person name="Jason Tsai I."/>
            <person name="Chuma I."/>
            <person name="Tosa Y."/>
            <person name="Chen Y.H."/>
            <person name="Li J.Y."/>
            <person name="Li M.Y."/>
            <person name="Jade Lu M.Y."/>
            <person name="Nakayashiki H."/>
            <person name="Li W.H."/>
        </authorList>
    </citation>
    <scope>NUCLEOTIDE SEQUENCE [LARGE SCALE GENOMIC DNA]</scope>
    <source>
        <strain evidence="7">MZ5-1-6</strain>
    </source>
</reference>
<accession>A0A4P7N934</accession>
<feature type="region of interest" description="Disordered" evidence="5">
    <location>
        <begin position="330"/>
        <end position="370"/>
    </location>
</feature>
<dbReference type="SUPFAM" id="SSF103473">
    <property type="entry name" value="MFS general substrate transporter"/>
    <property type="match status" value="1"/>
</dbReference>
<sequence>MTSTGARENISTDENGAFDVETSTANGSMKRDEPSQPPKTPALSRPNEDTEILYSYLTFDTPLPVVNTRPEREDQPPPPPQPDLSRFSNPIYWPQHRKNVLLALSCIATFLTAYTAGSYSPPARTIARDLDNGTASHLGVLAGISTFCLGFALAPMVLAPVSEINGRYPVFIVANVVFTIFQAACGAVNSLAGMLLCRFGTGVGGSVFSSMVGGVIADLWDAEGRNTPMTLFSCAVLLGTGIGPMVGASSFFTMEGKGMWRWVFYHQAIASAVLMIVFAICFKESRGPVLLSRKAKALNKWYEEMEANGYYGAWVDDKFAQQSSFVPVGSSGSEAATIADTPDQTPQDSDSYDEEKGGPSGRNSSTSPPTALRRIRWRVKSDEERTSMVKMMSVSVSRPFHLLFTEPVVFWFALWVSFAWAVLYLTFGCIPLVFTTIYGWSMDASGRIFVAMCVGSIIATAVSIYQERLLYHPKWNADSGVDPATLSRWWLFLRRRFPTNVPESRLYFTCITAALLPIGLFAFGLSSRADLHWIGPAASIAVATVGILAVYLASFNYLADVYQQYASSAIAAQSCCRNLMGGAFPLVTGLLFRNLGPANAGVLLGCIAAALTLVPWILVAYGERIRARSRFAMSLDKI</sequence>
<evidence type="ECO:0000256" key="3">
    <source>
        <dbReference type="ARBA" id="ARBA00022989"/>
    </source>
</evidence>
<dbReference type="PANTHER" id="PTHR23502:SF134">
    <property type="entry name" value="MAJOR FACILITATOR SUPERFAMILY (MFS) PROFILE DOMAIN-CONTAINING PROTEIN-RELATED"/>
    <property type="match status" value="1"/>
</dbReference>
<dbReference type="InterPro" id="IPR011701">
    <property type="entry name" value="MFS"/>
</dbReference>
<dbReference type="InterPro" id="IPR036259">
    <property type="entry name" value="MFS_trans_sf"/>
</dbReference>
<dbReference type="PROSITE" id="PS50850">
    <property type="entry name" value="MFS"/>
    <property type="match status" value="1"/>
</dbReference>
<dbReference type="GO" id="GO:0022857">
    <property type="term" value="F:transmembrane transporter activity"/>
    <property type="evidence" value="ECO:0007669"/>
    <property type="project" value="InterPro"/>
</dbReference>
<feature type="transmembrane region" description="Helical" evidence="6">
    <location>
        <begin position="199"/>
        <end position="219"/>
    </location>
</feature>
<feature type="transmembrane region" description="Helical" evidence="6">
    <location>
        <begin position="231"/>
        <end position="252"/>
    </location>
</feature>
<feature type="region of interest" description="Disordered" evidence="5">
    <location>
        <begin position="1"/>
        <end position="48"/>
    </location>
</feature>
<proteinExistence type="predicted"/>
<evidence type="ECO:0000256" key="5">
    <source>
        <dbReference type="SAM" id="MobiDB-lite"/>
    </source>
</evidence>
<evidence type="ECO:0000256" key="6">
    <source>
        <dbReference type="SAM" id="Phobius"/>
    </source>
</evidence>
<evidence type="ECO:0000313" key="8">
    <source>
        <dbReference type="Proteomes" id="UP000294847"/>
    </source>
</evidence>
<dbReference type="InterPro" id="IPR020846">
    <property type="entry name" value="MFS_dom"/>
</dbReference>
<feature type="region of interest" description="Disordered" evidence="5">
    <location>
        <begin position="64"/>
        <end position="88"/>
    </location>
</feature>
<organism evidence="7 8">
    <name type="scientific">Pyricularia oryzae</name>
    <name type="common">Rice blast fungus</name>
    <name type="synonym">Magnaporthe oryzae</name>
    <dbReference type="NCBI Taxonomy" id="318829"/>
    <lineage>
        <taxon>Eukaryota</taxon>
        <taxon>Fungi</taxon>
        <taxon>Dikarya</taxon>
        <taxon>Ascomycota</taxon>
        <taxon>Pezizomycotina</taxon>
        <taxon>Sordariomycetes</taxon>
        <taxon>Sordariomycetidae</taxon>
        <taxon>Magnaporthales</taxon>
        <taxon>Pyriculariaceae</taxon>
        <taxon>Pyricularia</taxon>
    </lineage>
</organism>
<feature type="transmembrane region" description="Helical" evidence="6">
    <location>
        <begin position="446"/>
        <end position="465"/>
    </location>
</feature>
<dbReference type="Pfam" id="PF07690">
    <property type="entry name" value="MFS_1"/>
    <property type="match status" value="1"/>
</dbReference>
<evidence type="ECO:0000256" key="2">
    <source>
        <dbReference type="ARBA" id="ARBA00022692"/>
    </source>
</evidence>
<feature type="transmembrane region" description="Helical" evidence="6">
    <location>
        <begin position="408"/>
        <end position="434"/>
    </location>
</feature>
<feature type="transmembrane region" description="Helical" evidence="6">
    <location>
        <begin position="264"/>
        <end position="282"/>
    </location>
</feature>
<feature type="transmembrane region" description="Helical" evidence="6">
    <location>
        <begin position="579"/>
        <end position="596"/>
    </location>
</feature>
<evidence type="ECO:0000256" key="1">
    <source>
        <dbReference type="ARBA" id="ARBA00004141"/>
    </source>
</evidence>
<feature type="transmembrane region" description="Helical" evidence="6">
    <location>
        <begin position="100"/>
        <end position="117"/>
    </location>
</feature>
<keyword evidence="3 6" id="KW-1133">Transmembrane helix</keyword>
<evidence type="ECO:0000256" key="4">
    <source>
        <dbReference type="ARBA" id="ARBA00023136"/>
    </source>
</evidence>
<dbReference type="Gene3D" id="1.20.1250.20">
    <property type="entry name" value="MFS general substrate transporter like domains"/>
    <property type="match status" value="1"/>
</dbReference>
<comment type="subcellular location">
    <subcellularLocation>
        <location evidence="1">Membrane</location>
        <topology evidence="1">Multi-pass membrane protein</topology>
    </subcellularLocation>
</comment>
<dbReference type="PANTHER" id="PTHR23502">
    <property type="entry name" value="MAJOR FACILITATOR SUPERFAMILY"/>
    <property type="match status" value="1"/>
</dbReference>
<dbReference type="AlphaFoldDB" id="A0A4P7N934"/>
<keyword evidence="4 6" id="KW-0472">Membrane</keyword>
<evidence type="ECO:0000313" key="7">
    <source>
        <dbReference type="EMBL" id="QBZ59198.1"/>
    </source>
</evidence>
<feature type="transmembrane region" description="Helical" evidence="6">
    <location>
        <begin position="506"/>
        <end position="525"/>
    </location>
</feature>
<feature type="transmembrane region" description="Helical" evidence="6">
    <location>
        <begin position="602"/>
        <end position="621"/>
    </location>
</feature>
<gene>
    <name evidence="7" type="ORF">PoMZ_04159</name>
</gene>
<feature type="transmembrane region" description="Helical" evidence="6">
    <location>
        <begin position="537"/>
        <end position="558"/>
    </location>
</feature>
<keyword evidence="2 6" id="KW-0812">Transmembrane</keyword>
<dbReference type="GO" id="GO:0005886">
    <property type="term" value="C:plasma membrane"/>
    <property type="evidence" value="ECO:0007669"/>
    <property type="project" value="TreeGrafter"/>
</dbReference>
<feature type="transmembrane region" description="Helical" evidence="6">
    <location>
        <begin position="137"/>
        <end position="158"/>
    </location>
</feature>
<name>A0A4P7N934_PYROR</name>
<feature type="transmembrane region" description="Helical" evidence="6">
    <location>
        <begin position="170"/>
        <end position="193"/>
    </location>
</feature>
<dbReference type="Proteomes" id="UP000294847">
    <property type="component" value="Chromosome 3"/>
</dbReference>
<dbReference type="EMBL" id="CP034206">
    <property type="protein sequence ID" value="QBZ59198.1"/>
    <property type="molecule type" value="Genomic_DNA"/>
</dbReference>